<evidence type="ECO:0000313" key="5">
    <source>
        <dbReference type="Proteomes" id="UP001172102"/>
    </source>
</evidence>
<feature type="domain" description="Monopolin complex subunit Csm1/Pcs1 C-terminal" evidence="3">
    <location>
        <begin position="387"/>
        <end position="474"/>
    </location>
</feature>
<dbReference type="InterPro" id="IPR038608">
    <property type="entry name" value="Csm1/Pcs1_C_sf"/>
</dbReference>
<dbReference type="GO" id="GO:0051315">
    <property type="term" value="P:attachment of mitotic spindle microtubules to kinetochore"/>
    <property type="evidence" value="ECO:0007669"/>
    <property type="project" value="TreeGrafter"/>
</dbReference>
<dbReference type="GO" id="GO:1990644">
    <property type="term" value="F:microtubule site clamp"/>
    <property type="evidence" value="ECO:0007669"/>
    <property type="project" value="TreeGrafter"/>
</dbReference>
<dbReference type="GO" id="GO:0005730">
    <property type="term" value="C:nucleolus"/>
    <property type="evidence" value="ECO:0007669"/>
    <property type="project" value="TreeGrafter"/>
</dbReference>
<evidence type="ECO:0000313" key="4">
    <source>
        <dbReference type="EMBL" id="KAK0715014.1"/>
    </source>
</evidence>
<dbReference type="CDD" id="cd23787">
    <property type="entry name" value="RWD_CSM1"/>
    <property type="match status" value="1"/>
</dbReference>
<organism evidence="4 5">
    <name type="scientific">Lasiosphaeris hirsuta</name>
    <dbReference type="NCBI Taxonomy" id="260670"/>
    <lineage>
        <taxon>Eukaryota</taxon>
        <taxon>Fungi</taxon>
        <taxon>Dikarya</taxon>
        <taxon>Ascomycota</taxon>
        <taxon>Pezizomycotina</taxon>
        <taxon>Sordariomycetes</taxon>
        <taxon>Sordariomycetidae</taxon>
        <taxon>Sordariales</taxon>
        <taxon>Lasiosphaeriaceae</taxon>
        <taxon>Lasiosphaeris</taxon>
    </lineage>
</organism>
<sequence length="495" mass="54281">MSRVKARSNLLKLVDSDSEDGLNSNSFAIAKPKLNPKQKTAVAPQTKKATANMAPAKRQPAKKVTKTAPAPKTSTRRHSGRLAAALEQATDEEARDVLIEKSANAQPKPTRGRKKAVAAVEEDDVDMEDAPPAESEPPTKPKAARGRPRKAGDVKVPATAPKGRKPAAKEQAVVVLEEDETEIPETQQQEQYDGGSDDDLSAREFLDPPEVSRRVPSSPAKRPAYSSSEGDPALRRRLGEMTQKYESLELKYRDLRELAVKEADNNFDRLKRQTDEKSKAAEQLIASLKSELAVQREAAKETQRLRKQLDASETKADELQAQITSLTTSLSESKTEAKALNMKLSAARAGEAAANSKVPGSAMKGSNVSSRMVGTSEAIQQATFAAQMKEDLYADVTGLIVRSFKREGREDFYDCIQTGRNGTLHFKLAIVNDSTSDSYDEAQYLYQPQLDSNRDRALIDMLPDYLVEEITFPRPHAAKFYARVVKALTEPAVSG</sequence>
<dbReference type="GO" id="GO:0045144">
    <property type="term" value="P:meiotic sister chromatid segregation"/>
    <property type="evidence" value="ECO:0007669"/>
    <property type="project" value="TreeGrafter"/>
</dbReference>
<feature type="coiled-coil region" evidence="1">
    <location>
        <begin position="238"/>
        <end position="336"/>
    </location>
</feature>
<keyword evidence="5" id="KW-1185">Reference proteome</keyword>
<gene>
    <name evidence="4" type="ORF">B0H67DRAFT_513856</name>
</gene>
<dbReference type="GO" id="GO:0072686">
    <property type="term" value="C:mitotic spindle"/>
    <property type="evidence" value="ECO:0007669"/>
    <property type="project" value="TreeGrafter"/>
</dbReference>
<dbReference type="InterPro" id="IPR040349">
    <property type="entry name" value="Csm1/Pcs1"/>
</dbReference>
<protein>
    <submittedName>
        <fullName evidence="4">Chromosome segregation protein Csm1/Pcs1-domain-containing protein</fullName>
    </submittedName>
</protein>
<dbReference type="AlphaFoldDB" id="A0AA40AFQ4"/>
<evidence type="ECO:0000256" key="2">
    <source>
        <dbReference type="SAM" id="MobiDB-lite"/>
    </source>
</evidence>
<evidence type="ECO:0000259" key="3">
    <source>
        <dbReference type="Pfam" id="PF12539"/>
    </source>
</evidence>
<dbReference type="Gene3D" id="3.90.1150.80">
    <property type="match status" value="1"/>
</dbReference>
<feature type="region of interest" description="Disordered" evidence="2">
    <location>
        <begin position="16"/>
        <end position="233"/>
    </location>
</feature>
<comment type="caution">
    <text evidence="4">The sequence shown here is derived from an EMBL/GenBank/DDBJ whole genome shotgun (WGS) entry which is preliminary data.</text>
</comment>
<dbReference type="EMBL" id="JAUKUA010000004">
    <property type="protein sequence ID" value="KAK0715014.1"/>
    <property type="molecule type" value="Genomic_DNA"/>
</dbReference>
<proteinExistence type="predicted"/>
<name>A0AA40AFQ4_9PEZI</name>
<dbReference type="Pfam" id="PF12539">
    <property type="entry name" value="Csm1"/>
    <property type="match status" value="1"/>
</dbReference>
<feature type="compositionally biased region" description="Acidic residues" evidence="2">
    <location>
        <begin position="120"/>
        <end position="131"/>
    </location>
</feature>
<reference evidence="4" key="1">
    <citation type="submission" date="2023-06" db="EMBL/GenBank/DDBJ databases">
        <title>Genome-scale phylogeny and comparative genomics of the fungal order Sordariales.</title>
        <authorList>
            <consortium name="Lawrence Berkeley National Laboratory"/>
            <person name="Hensen N."/>
            <person name="Bonometti L."/>
            <person name="Westerberg I."/>
            <person name="Brannstrom I.O."/>
            <person name="Guillou S."/>
            <person name="Cros-Aarteil S."/>
            <person name="Calhoun S."/>
            <person name="Haridas S."/>
            <person name="Kuo A."/>
            <person name="Mondo S."/>
            <person name="Pangilinan J."/>
            <person name="Riley R."/>
            <person name="Labutti K."/>
            <person name="Andreopoulos B."/>
            <person name="Lipzen A."/>
            <person name="Chen C."/>
            <person name="Yanf M."/>
            <person name="Daum C."/>
            <person name="Ng V."/>
            <person name="Clum A."/>
            <person name="Steindorff A."/>
            <person name="Ohm R."/>
            <person name="Martin F."/>
            <person name="Silar P."/>
            <person name="Natvig D."/>
            <person name="Lalanne C."/>
            <person name="Gautier V."/>
            <person name="Ament-Velasquez S.L."/>
            <person name="Kruys A."/>
            <person name="Hutchinson M.I."/>
            <person name="Powell A.J."/>
            <person name="Barry K."/>
            <person name="Miller A.N."/>
            <person name="Grigoriev I.V."/>
            <person name="Debuchy R."/>
            <person name="Gladieux P."/>
            <person name="Thoren M.H."/>
            <person name="Johannesson H."/>
        </authorList>
    </citation>
    <scope>NUCLEOTIDE SEQUENCE</scope>
    <source>
        <strain evidence="4">SMH4607-1</strain>
    </source>
</reference>
<dbReference type="GO" id="GO:0033551">
    <property type="term" value="C:monopolin complex"/>
    <property type="evidence" value="ECO:0007669"/>
    <property type="project" value="InterPro"/>
</dbReference>
<dbReference type="Proteomes" id="UP001172102">
    <property type="component" value="Unassembled WGS sequence"/>
</dbReference>
<dbReference type="PANTHER" id="PTHR28006:SF1">
    <property type="entry name" value="MONOPOLIN COMPLEX SUBUNIT CSM1"/>
    <property type="match status" value="1"/>
</dbReference>
<feature type="compositionally biased region" description="Basic and acidic residues" evidence="2">
    <location>
        <begin position="200"/>
        <end position="213"/>
    </location>
</feature>
<evidence type="ECO:0000256" key="1">
    <source>
        <dbReference type="SAM" id="Coils"/>
    </source>
</evidence>
<accession>A0AA40AFQ4</accession>
<dbReference type="InterPro" id="IPR020981">
    <property type="entry name" value="Csm1/Pcs1_C"/>
</dbReference>
<keyword evidence="1" id="KW-0175">Coiled coil</keyword>
<dbReference type="FunFam" id="3.90.1150.80:FF:000001">
    <property type="entry name" value="Chromosome segregation protein (Pcs1)"/>
    <property type="match status" value="1"/>
</dbReference>
<dbReference type="GO" id="GO:0034506">
    <property type="term" value="C:chromosome, centromeric core domain"/>
    <property type="evidence" value="ECO:0007669"/>
    <property type="project" value="TreeGrafter"/>
</dbReference>
<dbReference type="PANTHER" id="PTHR28006">
    <property type="entry name" value="MONOPOLIN COMPLEX SUBUNIT CSM1"/>
    <property type="match status" value="1"/>
</dbReference>